<dbReference type="EMBL" id="JAIXMP010000010">
    <property type="protein sequence ID" value="KAI9266759.1"/>
    <property type="molecule type" value="Genomic_DNA"/>
</dbReference>
<evidence type="ECO:0000313" key="2">
    <source>
        <dbReference type="Proteomes" id="UP001209540"/>
    </source>
</evidence>
<name>A0AAD5K380_9FUNG</name>
<sequence>MYQMLSEENMWTLKSDRKVEKIMERCAMDYTDEQGTQSLIVDPLDPAWDAYFTDQERDEISATNPLQLSPLTLEMVQYLKKFENMVGYLDDIFDTTSKDHFNPKKNANLYWIGQPIINALVLCYCDFLGKKVHSESNIFAPILFMLDP</sequence>
<evidence type="ECO:0000313" key="1">
    <source>
        <dbReference type="EMBL" id="KAI9266759.1"/>
    </source>
</evidence>
<protein>
    <submittedName>
        <fullName evidence="1">Uncharacterized protein</fullName>
    </submittedName>
</protein>
<accession>A0AAD5K380</accession>
<keyword evidence="2" id="KW-1185">Reference proteome</keyword>
<comment type="caution">
    <text evidence="1">The sequence shown here is derived from an EMBL/GenBank/DDBJ whole genome shotgun (WGS) entry which is preliminary data.</text>
</comment>
<dbReference type="Proteomes" id="UP001209540">
    <property type="component" value="Unassembled WGS sequence"/>
</dbReference>
<gene>
    <name evidence="1" type="ORF">BDA99DRAFT_558803</name>
</gene>
<reference evidence="1" key="1">
    <citation type="journal article" date="2022" name="IScience">
        <title>Evolution of zygomycete secretomes and the origins of terrestrial fungal ecologies.</title>
        <authorList>
            <person name="Chang Y."/>
            <person name="Wang Y."/>
            <person name="Mondo S."/>
            <person name="Ahrendt S."/>
            <person name="Andreopoulos W."/>
            <person name="Barry K."/>
            <person name="Beard J."/>
            <person name="Benny G.L."/>
            <person name="Blankenship S."/>
            <person name="Bonito G."/>
            <person name="Cuomo C."/>
            <person name="Desiro A."/>
            <person name="Gervers K.A."/>
            <person name="Hundley H."/>
            <person name="Kuo A."/>
            <person name="LaButti K."/>
            <person name="Lang B.F."/>
            <person name="Lipzen A."/>
            <person name="O'Donnell K."/>
            <person name="Pangilinan J."/>
            <person name="Reynolds N."/>
            <person name="Sandor L."/>
            <person name="Smith M.E."/>
            <person name="Tsang A."/>
            <person name="Grigoriev I.V."/>
            <person name="Stajich J.E."/>
            <person name="Spatafora J.W."/>
        </authorList>
    </citation>
    <scope>NUCLEOTIDE SEQUENCE</scope>
    <source>
        <strain evidence="1">RSA 2281</strain>
    </source>
</reference>
<proteinExistence type="predicted"/>
<reference evidence="1" key="2">
    <citation type="submission" date="2023-02" db="EMBL/GenBank/DDBJ databases">
        <authorList>
            <consortium name="DOE Joint Genome Institute"/>
            <person name="Mondo S.J."/>
            <person name="Chang Y."/>
            <person name="Wang Y."/>
            <person name="Ahrendt S."/>
            <person name="Andreopoulos W."/>
            <person name="Barry K."/>
            <person name="Beard J."/>
            <person name="Benny G.L."/>
            <person name="Blankenship S."/>
            <person name="Bonito G."/>
            <person name="Cuomo C."/>
            <person name="Desiro A."/>
            <person name="Gervers K.A."/>
            <person name="Hundley H."/>
            <person name="Kuo A."/>
            <person name="LaButti K."/>
            <person name="Lang B.F."/>
            <person name="Lipzen A."/>
            <person name="O'Donnell K."/>
            <person name="Pangilinan J."/>
            <person name="Reynolds N."/>
            <person name="Sandor L."/>
            <person name="Smith M.W."/>
            <person name="Tsang A."/>
            <person name="Grigoriev I.V."/>
            <person name="Stajich J.E."/>
            <person name="Spatafora J.W."/>
        </authorList>
    </citation>
    <scope>NUCLEOTIDE SEQUENCE</scope>
    <source>
        <strain evidence="1">RSA 2281</strain>
    </source>
</reference>
<dbReference type="AlphaFoldDB" id="A0AAD5K380"/>
<organism evidence="1 2">
    <name type="scientific">Phascolomyces articulosus</name>
    <dbReference type="NCBI Taxonomy" id="60185"/>
    <lineage>
        <taxon>Eukaryota</taxon>
        <taxon>Fungi</taxon>
        <taxon>Fungi incertae sedis</taxon>
        <taxon>Mucoromycota</taxon>
        <taxon>Mucoromycotina</taxon>
        <taxon>Mucoromycetes</taxon>
        <taxon>Mucorales</taxon>
        <taxon>Lichtheimiaceae</taxon>
        <taxon>Phascolomyces</taxon>
    </lineage>
</organism>